<dbReference type="EMBL" id="LAZR01051680">
    <property type="protein sequence ID" value="KKK84642.1"/>
    <property type="molecule type" value="Genomic_DNA"/>
</dbReference>
<evidence type="ECO:0000313" key="1">
    <source>
        <dbReference type="EMBL" id="KKK84642.1"/>
    </source>
</evidence>
<name>A0A0F8YT81_9ZZZZ</name>
<accession>A0A0F8YT81</accession>
<sequence>MCADLCSAGAVQYNHKIGVPGGGQTMGNSKGDFALNQFGKGAENSRFRPVVECRGRLVHDQYIRITDQGTGDGNALLLTFGKTCAPLRFVSNLLAASNLLTIFHPLFKTNVISIKRNNQTSKLLVIGKKAVGKQVDGSEKWQIRFPYKYFIDKNRLDR</sequence>
<protein>
    <submittedName>
        <fullName evidence="1">Uncharacterized protein</fullName>
    </submittedName>
</protein>
<dbReference type="AntiFam" id="ANF00095">
    <property type="entry name" value="Shadow ORF (opposite ABC transporters)"/>
</dbReference>
<reference evidence="1" key="1">
    <citation type="journal article" date="2015" name="Nature">
        <title>Complex archaea that bridge the gap between prokaryotes and eukaryotes.</title>
        <authorList>
            <person name="Spang A."/>
            <person name="Saw J.H."/>
            <person name="Jorgensen S.L."/>
            <person name="Zaremba-Niedzwiedzka K."/>
            <person name="Martijn J."/>
            <person name="Lind A.E."/>
            <person name="van Eijk R."/>
            <person name="Schleper C."/>
            <person name="Guy L."/>
            <person name="Ettema T.J."/>
        </authorList>
    </citation>
    <scope>NUCLEOTIDE SEQUENCE</scope>
</reference>
<gene>
    <name evidence="1" type="ORF">LCGC14_2781300</name>
</gene>
<dbReference type="AntiFam" id="ANF00142">
    <property type="entry name" value="Shadow ORF (opposite yadG)"/>
</dbReference>
<dbReference type="AlphaFoldDB" id="A0A0F8YT81"/>
<organism evidence="1">
    <name type="scientific">marine sediment metagenome</name>
    <dbReference type="NCBI Taxonomy" id="412755"/>
    <lineage>
        <taxon>unclassified sequences</taxon>
        <taxon>metagenomes</taxon>
        <taxon>ecological metagenomes</taxon>
    </lineage>
</organism>
<proteinExistence type="predicted"/>
<comment type="caution">
    <text evidence="1">The sequence shown here is derived from an EMBL/GenBank/DDBJ whole genome shotgun (WGS) entry which is preliminary data.</text>
</comment>